<comment type="caution">
    <text evidence="7">The sequence shown here is derived from an EMBL/GenBank/DDBJ whole genome shotgun (WGS) entry which is preliminary data.</text>
</comment>
<dbReference type="Pfam" id="PF10453">
    <property type="entry name" value="NUFIP1"/>
    <property type="match status" value="1"/>
</dbReference>
<dbReference type="GO" id="GO:0000492">
    <property type="term" value="P:box C/D snoRNP assembly"/>
    <property type="evidence" value="ECO:0007669"/>
    <property type="project" value="TreeGrafter"/>
</dbReference>
<feature type="region of interest" description="Disordered" evidence="5">
    <location>
        <begin position="156"/>
        <end position="310"/>
    </location>
</feature>
<evidence type="ECO:0000259" key="6">
    <source>
        <dbReference type="PROSITE" id="PS50103"/>
    </source>
</evidence>
<dbReference type="InterPro" id="IPR036855">
    <property type="entry name" value="Znf_CCCH_sf"/>
</dbReference>
<dbReference type="EMBL" id="JYKN01000391">
    <property type="protein sequence ID" value="KKK24556.1"/>
    <property type="molecule type" value="Genomic_DNA"/>
</dbReference>
<feature type="compositionally biased region" description="Low complexity" evidence="5">
    <location>
        <begin position="109"/>
        <end position="122"/>
    </location>
</feature>
<feature type="region of interest" description="Disordered" evidence="5">
    <location>
        <begin position="329"/>
        <end position="404"/>
    </location>
</feature>
<dbReference type="InterPro" id="IPR039136">
    <property type="entry name" value="NUFIP1-like"/>
</dbReference>
<reference evidence="7 8" key="1">
    <citation type="submission" date="2015-02" db="EMBL/GenBank/DDBJ databases">
        <title>Draft Genome Sequences of Two Closely-Related Aflatoxigenic Aspergillus Species Obtained from the Cote d'Ivoire.</title>
        <authorList>
            <person name="Moore G.G."/>
            <person name="Beltz S.B."/>
            <person name="Mack B.M."/>
        </authorList>
    </citation>
    <scope>NUCLEOTIDE SEQUENCE [LARGE SCALE GENOMIC DNA]</scope>
    <source>
        <strain evidence="7 8">SRRC1432</strain>
    </source>
</reference>
<sequence>MNPQGFSFPPPPPPPPTQQHPPQPHHPHNTGFTPYGQGHHAQRGGGSGGGAQFRGRGRGYGNRGGGRGGHYVPSDANRPGTYPTNTSVGYGPMTYPGYTNQPIPSHFTQSSSSNFQNSQPQNATPYASQRTYPQPSAVHADATYSQVAPVHQHAPPAIQPAMMGPPMRWGFETPGPSGSFAGPQRQTQRGGRPFNAYNHQNSQAERSVKHANKRDHSSAFGKPQSVTPRVPAPPPVPSFGNPLPSKPPPPADSPRKSKKKKRKHNQLGLTPKTEEHESSEEEDDADEESRFAAGGAAAGTGLQVTYKGRTSTLQTNADIAAWIAERKKRFPTQAKIEEKKKGMEEAKKAREEAQKQRLARKQTTKREKKEQEKHNAKEPTGESLDPMDAAAKAKKKADKLRRKLMKEEKRIAQAEADAARARLRLEEAEQESRSTVCDVQSQPISSDNVDNDQDPEDPGKETRRMPVEPGSNHAGDVNAVVEPSSEMSDSSDWTSSSGSDLSSSDSDESDDEAPPEETSSRREGPERVPAPSREAKKNVCRQFARNGRCSRGNKCKFLHAMADRGVKAKPVEKHGRRGLLQALLDRQKEEENRKVMQMILWLGENGHLGEPEQAIAVVGNPELEATPVQESNVSVA</sequence>
<accession>A0A0F8VN52</accession>
<evidence type="ECO:0000256" key="1">
    <source>
        <dbReference type="ARBA" id="ARBA00022723"/>
    </source>
</evidence>
<keyword evidence="1 4" id="KW-0479">Metal-binding</keyword>
<feature type="compositionally biased region" description="Low complexity" evidence="5">
    <location>
        <begin position="482"/>
        <end position="504"/>
    </location>
</feature>
<keyword evidence="2 4" id="KW-0863">Zinc-finger</keyword>
<feature type="compositionally biased region" description="Polar residues" evidence="5">
    <location>
        <begin position="97"/>
        <end position="108"/>
    </location>
</feature>
<feature type="compositionally biased region" description="Pro residues" evidence="5">
    <location>
        <begin position="8"/>
        <end position="22"/>
    </location>
</feature>
<feature type="compositionally biased region" description="Polar residues" evidence="5">
    <location>
        <begin position="123"/>
        <end position="134"/>
    </location>
</feature>
<feature type="zinc finger region" description="C3H1-type" evidence="4">
    <location>
        <begin position="534"/>
        <end position="562"/>
    </location>
</feature>
<dbReference type="VEuPathDB" id="FungiDB:P175DRAFT_0429516"/>
<keyword evidence="8" id="KW-1185">Reference proteome</keyword>
<feature type="compositionally biased region" description="Basic residues" evidence="5">
    <location>
        <begin position="392"/>
        <end position="404"/>
    </location>
</feature>
<organism evidence="7 8">
    <name type="scientific">Aspergillus ochraceoroseus</name>
    <dbReference type="NCBI Taxonomy" id="138278"/>
    <lineage>
        <taxon>Eukaryota</taxon>
        <taxon>Fungi</taxon>
        <taxon>Dikarya</taxon>
        <taxon>Ascomycota</taxon>
        <taxon>Pezizomycotina</taxon>
        <taxon>Eurotiomycetes</taxon>
        <taxon>Eurotiomycetidae</taxon>
        <taxon>Eurotiales</taxon>
        <taxon>Aspergillaceae</taxon>
        <taxon>Aspergillus</taxon>
        <taxon>Aspergillus subgen. Nidulantes</taxon>
    </lineage>
</organism>
<dbReference type="AlphaFoldDB" id="A0A0F8VN52"/>
<feature type="domain" description="C3H1-type" evidence="6">
    <location>
        <begin position="534"/>
        <end position="562"/>
    </location>
</feature>
<feature type="compositionally biased region" description="Gly residues" evidence="5">
    <location>
        <begin position="43"/>
        <end position="69"/>
    </location>
</feature>
<dbReference type="SUPFAM" id="SSF90229">
    <property type="entry name" value="CCCH zinc finger"/>
    <property type="match status" value="1"/>
</dbReference>
<feature type="compositionally biased region" description="Acidic residues" evidence="5">
    <location>
        <begin position="277"/>
        <end position="287"/>
    </location>
</feature>
<dbReference type="InterPro" id="IPR019496">
    <property type="entry name" value="NUFIP1_cons_dom"/>
</dbReference>
<feature type="compositionally biased region" description="Basic and acidic residues" evidence="5">
    <location>
        <begin position="364"/>
        <end position="380"/>
    </location>
</feature>
<feature type="region of interest" description="Disordered" evidence="5">
    <location>
        <begin position="423"/>
        <end position="539"/>
    </location>
</feature>
<dbReference type="PANTHER" id="PTHR13309">
    <property type="entry name" value="NUCLEAR FRAGILE X MENTAL RETARDATION PROTEIN INTERACTING PROTEIN 1"/>
    <property type="match status" value="1"/>
</dbReference>
<protein>
    <recommendedName>
        <fullName evidence="6">C3H1-type domain-containing protein</fullName>
    </recommendedName>
</protein>
<feature type="compositionally biased region" description="Acidic residues" evidence="5">
    <location>
        <begin position="505"/>
        <end position="515"/>
    </location>
</feature>
<evidence type="ECO:0000256" key="5">
    <source>
        <dbReference type="SAM" id="MobiDB-lite"/>
    </source>
</evidence>
<dbReference type="PROSITE" id="PS50103">
    <property type="entry name" value="ZF_C3H1"/>
    <property type="match status" value="1"/>
</dbReference>
<dbReference type="Gene3D" id="4.10.1000.10">
    <property type="entry name" value="Zinc finger, CCCH-type"/>
    <property type="match status" value="1"/>
</dbReference>
<dbReference type="GO" id="GO:0005634">
    <property type="term" value="C:nucleus"/>
    <property type="evidence" value="ECO:0007669"/>
    <property type="project" value="TreeGrafter"/>
</dbReference>
<evidence type="ECO:0000313" key="8">
    <source>
        <dbReference type="Proteomes" id="UP000034947"/>
    </source>
</evidence>
<feature type="compositionally biased region" description="Polar residues" evidence="5">
    <location>
        <begin position="435"/>
        <end position="448"/>
    </location>
</feature>
<dbReference type="GO" id="GO:0008270">
    <property type="term" value="F:zinc ion binding"/>
    <property type="evidence" value="ECO:0007669"/>
    <property type="project" value="UniProtKB-KW"/>
</dbReference>
<dbReference type="PANTHER" id="PTHR13309:SF0">
    <property type="entry name" value="FMR1-INTERACTING PROTEIN NUFIP1"/>
    <property type="match status" value="1"/>
</dbReference>
<feature type="compositionally biased region" description="Basic residues" evidence="5">
    <location>
        <begin position="256"/>
        <end position="265"/>
    </location>
</feature>
<name>A0A0F8VN52_9EURO</name>
<dbReference type="Pfam" id="PF00642">
    <property type="entry name" value="zf-CCCH"/>
    <property type="match status" value="1"/>
</dbReference>
<proteinExistence type="predicted"/>
<dbReference type="OrthoDB" id="273070at2759"/>
<evidence type="ECO:0000256" key="2">
    <source>
        <dbReference type="ARBA" id="ARBA00022771"/>
    </source>
</evidence>
<evidence type="ECO:0000256" key="3">
    <source>
        <dbReference type="ARBA" id="ARBA00022833"/>
    </source>
</evidence>
<gene>
    <name evidence="7" type="ORF">AOCH_000414</name>
</gene>
<dbReference type="InterPro" id="IPR000571">
    <property type="entry name" value="Znf_CCCH"/>
</dbReference>
<dbReference type="Proteomes" id="UP000034947">
    <property type="component" value="Unassembled WGS sequence"/>
</dbReference>
<evidence type="ECO:0000313" key="7">
    <source>
        <dbReference type="EMBL" id="KKK24556.1"/>
    </source>
</evidence>
<feature type="region of interest" description="Disordered" evidence="5">
    <location>
        <begin position="1"/>
        <end position="136"/>
    </location>
</feature>
<evidence type="ECO:0000256" key="4">
    <source>
        <dbReference type="PROSITE-ProRule" id="PRU00723"/>
    </source>
</evidence>
<feature type="compositionally biased region" description="Basic and acidic residues" evidence="5">
    <location>
        <begin position="335"/>
        <end position="355"/>
    </location>
</feature>
<feature type="compositionally biased region" description="Basic and acidic residues" evidence="5">
    <location>
        <begin position="457"/>
        <end position="466"/>
    </location>
</feature>
<dbReference type="GO" id="GO:0003723">
    <property type="term" value="F:RNA binding"/>
    <property type="evidence" value="ECO:0007669"/>
    <property type="project" value="InterPro"/>
</dbReference>
<keyword evidence="3 4" id="KW-0862">Zinc</keyword>
<feature type="compositionally biased region" description="Basic and acidic residues" evidence="5">
    <location>
        <begin position="423"/>
        <end position="432"/>
    </location>
</feature>
<dbReference type="SMART" id="SM00356">
    <property type="entry name" value="ZnF_C3H1"/>
    <property type="match status" value="1"/>
</dbReference>